<evidence type="ECO:0000313" key="20">
    <source>
        <dbReference type="EMBL" id="ORY89587.1"/>
    </source>
</evidence>
<dbReference type="GO" id="GO:0005524">
    <property type="term" value="F:ATP binding"/>
    <property type="evidence" value="ECO:0007669"/>
    <property type="project" value="UniProtKB-KW"/>
</dbReference>
<sequence length="683" mass="76079">MNEFDGWKPGYQEDEEEDLADYYQHTTEAFLFMIEATPTMLDISQRDSLKSAPGAPSQSSQLGWKGKDAQSKMELALRAALAVMKRKVISNPKDLVGIIIFNTKESEKGSSQGKHCQIVLDLQKITATSIRDLKTKLEEVEDDPKSIYDMFAPNEEDDNVLPSALGLAVNKFSENAPNKRMSKRLMLITDNDDPFNGMMSYAEPARRKINDLRDGQYELQHIFIPPKPNTLFDLDKLYGELLTGDDEDAPWPETPTSLNATLIAFVTALRAKEATKRSAFKIPFTLGDKLTIGVSGYNLVGEEKKRAASKVNLDSREGRDVVMTTVAKDVDGKDPIPKELIKKCFQVGKADPKNGTKPTQVFFDDNELKKIKALGLSTGLTLLGFKPRSREFPSFGETVKHAHFIVPNEESHSGSTRTFAALWSSMLKKKVVGYGVLVSRSNSKPQVVLLIPQEEELIDGVRISSAGIHLCQLPYADDVREHGLTSSLSIIEPPTEEDPDRAQPAVEVAKTIVKHLMNPYNPDNFPNPALNYHYEAMAAIALDEDVPDPVDKTVPLYNIIHKKAGEHLMELKALIDQDEVDNIPTSNKTNNKRSHSQPPEIQGDLSGFITELKSKGKKVTVEALKQACRAMGEKVSGKKDELYERVIEGLKRRGKWDADGDESEEDVKPKKKTKRVVDSDDDE</sequence>
<dbReference type="InterPro" id="IPR006164">
    <property type="entry name" value="DNA_bd_Ku70/Ku80"/>
</dbReference>
<evidence type="ECO:0000256" key="8">
    <source>
        <dbReference type="ARBA" id="ARBA00022763"/>
    </source>
</evidence>
<evidence type="ECO:0000256" key="12">
    <source>
        <dbReference type="ARBA" id="ARBA00022895"/>
    </source>
</evidence>
<dbReference type="GO" id="GO:0003690">
    <property type="term" value="F:double-stranded DNA binding"/>
    <property type="evidence" value="ECO:0007669"/>
    <property type="project" value="TreeGrafter"/>
</dbReference>
<dbReference type="GO" id="GO:0006310">
    <property type="term" value="P:DNA recombination"/>
    <property type="evidence" value="ECO:0007669"/>
    <property type="project" value="UniProtKB-KW"/>
</dbReference>
<dbReference type="GO" id="GO:0042162">
    <property type="term" value="F:telomeric DNA binding"/>
    <property type="evidence" value="ECO:0007669"/>
    <property type="project" value="InterPro"/>
</dbReference>
<dbReference type="STRING" id="106004.A0A1Y2FZJ2"/>
<dbReference type="InterPro" id="IPR027388">
    <property type="entry name" value="Ku70_bridge/pillars_dom_sf"/>
</dbReference>
<dbReference type="GO" id="GO:0003684">
    <property type="term" value="F:damaged DNA binding"/>
    <property type="evidence" value="ECO:0007669"/>
    <property type="project" value="InterPro"/>
</dbReference>
<dbReference type="SUPFAM" id="SSF100939">
    <property type="entry name" value="SPOC domain-like"/>
    <property type="match status" value="1"/>
</dbReference>
<accession>A0A1Y2FZJ2</accession>
<proteinExistence type="inferred from homology"/>
<name>A0A1Y2FZJ2_9BASI</name>
<dbReference type="PROSITE" id="PS50800">
    <property type="entry name" value="SAP"/>
    <property type="match status" value="1"/>
</dbReference>
<keyword evidence="6" id="KW-0158">Chromosome</keyword>
<dbReference type="GO" id="GO:0016787">
    <property type="term" value="F:hydrolase activity"/>
    <property type="evidence" value="ECO:0007669"/>
    <property type="project" value="UniProtKB-KW"/>
</dbReference>
<dbReference type="CDD" id="cd00788">
    <property type="entry name" value="KU70"/>
    <property type="match status" value="1"/>
</dbReference>
<dbReference type="Gene3D" id="1.10.720.30">
    <property type="entry name" value="SAP domain"/>
    <property type="match status" value="1"/>
</dbReference>
<dbReference type="InterPro" id="IPR005160">
    <property type="entry name" value="Ku_C"/>
</dbReference>
<comment type="subcellular location">
    <subcellularLocation>
        <location evidence="2">Chromosome</location>
        <location evidence="2">Telomere</location>
    </subcellularLocation>
    <subcellularLocation>
        <location evidence="1">Nucleus</location>
    </subcellularLocation>
</comment>
<keyword evidence="21" id="KW-1185">Reference proteome</keyword>
<dbReference type="Gene3D" id="1.10.1600.10">
    <property type="match status" value="1"/>
</dbReference>
<organism evidence="20 21">
    <name type="scientific">Leucosporidium creatinivorum</name>
    <dbReference type="NCBI Taxonomy" id="106004"/>
    <lineage>
        <taxon>Eukaryota</taxon>
        <taxon>Fungi</taxon>
        <taxon>Dikarya</taxon>
        <taxon>Basidiomycota</taxon>
        <taxon>Pucciniomycotina</taxon>
        <taxon>Microbotryomycetes</taxon>
        <taxon>Leucosporidiales</taxon>
        <taxon>Leucosporidium</taxon>
    </lineage>
</organism>
<keyword evidence="9" id="KW-0378">Hydrolase</keyword>
<dbReference type="SUPFAM" id="SSF53300">
    <property type="entry name" value="vWA-like"/>
    <property type="match status" value="1"/>
</dbReference>
<evidence type="ECO:0000256" key="10">
    <source>
        <dbReference type="ARBA" id="ARBA00022806"/>
    </source>
</evidence>
<evidence type="ECO:0000256" key="14">
    <source>
        <dbReference type="ARBA" id="ARBA00023172"/>
    </source>
</evidence>
<dbReference type="Gene3D" id="4.10.970.10">
    <property type="entry name" value="Ku70, bridge and pillars"/>
    <property type="match status" value="1"/>
</dbReference>
<evidence type="ECO:0000256" key="6">
    <source>
        <dbReference type="ARBA" id="ARBA00022454"/>
    </source>
</evidence>
<dbReference type="InterPro" id="IPR006165">
    <property type="entry name" value="Ku70"/>
</dbReference>
<keyword evidence="12" id="KW-0779">Telomere</keyword>
<dbReference type="SUPFAM" id="SSF68906">
    <property type="entry name" value="SAP domain"/>
    <property type="match status" value="1"/>
</dbReference>
<comment type="caution">
    <text evidence="20">The sequence shown here is derived from an EMBL/GenBank/DDBJ whole genome shotgun (WGS) entry which is preliminary data.</text>
</comment>
<dbReference type="GO" id="GO:0003678">
    <property type="term" value="F:DNA helicase activity"/>
    <property type="evidence" value="ECO:0007669"/>
    <property type="project" value="UniProtKB-EC"/>
</dbReference>
<dbReference type="OrthoDB" id="761538at2759"/>
<protein>
    <recommendedName>
        <fullName evidence="5">ATP-dependent DNA helicase II subunit 1</fullName>
        <ecNumber evidence="4">3.6.4.12</ecNumber>
    </recommendedName>
    <alternativeName>
        <fullName evidence="17">ATP-dependent DNA helicase II subunit Ku70</fullName>
    </alternativeName>
</protein>
<dbReference type="InterPro" id="IPR047087">
    <property type="entry name" value="KU70_core_dom"/>
</dbReference>
<evidence type="ECO:0000256" key="3">
    <source>
        <dbReference type="ARBA" id="ARBA00005240"/>
    </source>
</evidence>
<evidence type="ECO:0000313" key="21">
    <source>
        <dbReference type="Proteomes" id="UP000193467"/>
    </source>
</evidence>
<dbReference type="Gene3D" id="3.40.50.410">
    <property type="entry name" value="von Willebrand factor, type A domain"/>
    <property type="match status" value="1"/>
</dbReference>
<keyword evidence="10" id="KW-0347">Helicase</keyword>
<reference evidence="20 21" key="1">
    <citation type="submission" date="2016-07" db="EMBL/GenBank/DDBJ databases">
        <title>Pervasive Adenine N6-methylation of Active Genes in Fungi.</title>
        <authorList>
            <consortium name="DOE Joint Genome Institute"/>
            <person name="Mondo S.J."/>
            <person name="Dannebaum R.O."/>
            <person name="Kuo R.C."/>
            <person name="Labutti K."/>
            <person name="Haridas S."/>
            <person name="Kuo A."/>
            <person name="Salamov A."/>
            <person name="Ahrendt S.R."/>
            <person name="Lipzen A."/>
            <person name="Sullivan W."/>
            <person name="Andreopoulos W.B."/>
            <person name="Clum A."/>
            <person name="Lindquist E."/>
            <person name="Daum C."/>
            <person name="Ramamoorthy G.K."/>
            <person name="Gryganskyi A."/>
            <person name="Culley D."/>
            <person name="Magnuson J.K."/>
            <person name="James T.Y."/>
            <person name="O'Malley M.A."/>
            <person name="Stajich J.E."/>
            <person name="Spatafora J.W."/>
            <person name="Visel A."/>
            <person name="Grigoriev I.V."/>
        </authorList>
    </citation>
    <scope>NUCLEOTIDE SEQUENCE [LARGE SCALE GENOMIC DNA]</scope>
    <source>
        <strain evidence="20 21">62-1032</strain>
    </source>
</reference>
<keyword evidence="15" id="KW-0234">DNA repair</keyword>
<feature type="region of interest" description="Disordered" evidence="18">
    <location>
        <begin position="581"/>
        <end position="604"/>
    </location>
</feature>
<dbReference type="AlphaFoldDB" id="A0A1Y2FZJ2"/>
<dbReference type="Pfam" id="PF02735">
    <property type="entry name" value="Ku"/>
    <property type="match status" value="1"/>
</dbReference>
<keyword evidence="8" id="KW-0227">DNA damage</keyword>
<feature type="region of interest" description="Disordered" evidence="18">
    <location>
        <begin position="653"/>
        <end position="683"/>
    </location>
</feature>
<evidence type="ECO:0000256" key="13">
    <source>
        <dbReference type="ARBA" id="ARBA00023125"/>
    </source>
</evidence>
<dbReference type="GO" id="GO:0000781">
    <property type="term" value="C:chromosome, telomeric region"/>
    <property type="evidence" value="ECO:0007669"/>
    <property type="project" value="UniProtKB-SubCell"/>
</dbReference>
<evidence type="ECO:0000256" key="11">
    <source>
        <dbReference type="ARBA" id="ARBA00022840"/>
    </source>
</evidence>
<dbReference type="EMBL" id="MCGR01000005">
    <property type="protein sequence ID" value="ORY89587.1"/>
    <property type="molecule type" value="Genomic_DNA"/>
</dbReference>
<dbReference type="GO" id="GO:0043564">
    <property type="term" value="C:Ku70:Ku80 complex"/>
    <property type="evidence" value="ECO:0007669"/>
    <property type="project" value="InterPro"/>
</dbReference>
<dbReference type="Gene3D" id="2.40.290.10">
    <property type="match status" value="1"/>
</dbReference>
<dbReference type="SMART" id="SM00559">
    <property type="entry name" value="Ku78"/>
    <property type="match status" value="1"/>
</dbReference>
<dbReference type="GO" id="GO:0000723">
    <property type="term" value="P:telomere maintenance"/>
    <property type="evidence" value="ECO:0007669"/>
    <property type="project" value="InterPro"/>
</dbReference>
<evidence type="ECO:0000256" key="15">
    <source>
        <dbReference type="ARBA" id="ARBA00023204"/>
    </source>
</evidence>
<evidence type="ECO:0000256" key="5">
    <source>
        <dbReference type="ARBA" id="ARBA00021796"/>
    </source>
</evidence>
<dbReference type="InterPro" id="IPR005161">
    <property type="entry name" value="Ku_N"/>
</dbReference>
<dbReference type="InterPro" id="IPR016194">
    <property type="entry name" value="SPOC-like_C_dom_sf"/>
</dbReference>
<dbReference type="Proteomes" id="UP000193467">
    <property type="component" value="Unassembled WGS sequence"/>
</dbReference>
<evidence type="ECO:0000256" key="2">
    <source>
        <dbReference type="ARBA" id="ARBA00004574"/>
    </source>
</evidence>
<comment type="similarity">
    <text evidence="3">Belongs to the ku70 family.</text>
</comment>
<keyword evidence="13" id="KW-0238">DNA-binding</keyword>
<evidence type="ECO:0000256" key="17">
    <source>
        <dbReference type="ARBA" id="ARBA00031811"/>
    </source>
</evidence>
<dbReference type="PANTHER" id="PTHR12604:SF2">
    <property type="entry name" value="X-RAY REPAIR CROSS-COMPLEMENTING PROTEIN 6"/>
    <property type="match status" value="1"/>
</dbReference>
<dbReference type="NCBIfam" id="TIGR00578">
    <property type="entry name" value="ku70"/>
    <property type="match status" value="1"/>
</dbReference>
<dbReference type="Pfam" id="PF02037">
    <property type="entry name" value="SAP"/>
    <property type="match status" value="1"/>
</dbReference>
<feature type="region of interest" description="Disordered" evidence="18">
    <location>
        <begin position="46"/>
        <end position="66"/>
    </location>
</feature>
<dbReference type="GO" id="GO:0006303">
    <property type="term" value="P:double-strand break repair via nonhomologous end joining"/>
    <property type="evidence" value="ECO:0007669"/>
    <property type="project" value="InterPro"/>
</dbReference>
<dbReference type="InterPro" id="IPR036465">
    <property type="entry name" value="vWFA_dom_sf"/>
</dbReference>
<gene>
    <name evidence="20" type="ORF">BCR35DRAFT_299961</name>
</gene>
<evidence type="ECO:0000256" key="18">
    <source>
        <dbReference type="SAM" id="MobiDB-lite"/>
    </source>
</evidence>
<dbReference type="Pfam" id="PF03730">
    <property type="entry name" value="Ku_C"/>
    <property type="match status" value="1"/>
</dbReference>
<dbReference type="InterPro" id="IPR036361">
    <property type="entry name" value="SAP_dom_sf"/>
</dbReference>
<evidence type="ECO:0000259" key="19">
    <source>
        <dbReference type="PROSITE" id="PS50800"/>
    </source>
</evidence>
<dbReference type="PIRSF" id="PIRSF003033">
    <property type="entry name" value="Ku70"/>
    <property type="match status" value="1"/>
</dbReference>
<keyword evidence="11" id="KW-0067">ATP-binding</keyword>
<dbReference type="PANTHER" id="PTHR12604">
    <property type="entry name" value="KU AUTOANTIGEN DNA HELICASE"/>
    <property type="match status" value="1"/>
</dbReference>
<evidence type="ECO:0000256" key="1">
    <source>
        <dbReference type="ARBA" id="ARBA00004123"/>
    </source>
</evidence>
<feature type="domain" description="SAP" evidence="19">
    <location>
        <begin position="616"/>
        <end position="650"/>
    </location>
</feature>
<evidence type="ECO:0000256" key="9">
    <source>
        <dbReference type="ARBA" id="ARBA00022801"/>
    </source>
</evidence>
<dbReference type="Pfam" id="PF03731">
    <property type="entry name" value="Ku_N"/>
    <property type="match status" value="1"/>
</dbReference>
<dbReference type="EC" id="3.6.4.12" evidence="4"/>
<keyword evidence="16" id="KW-0539">Nucleus</keyword>
<dbReference type="FunCoup" id="A0A1Y2FZJ2">
    <property type="interactions" value="603"/>
</dbReference>
<keyword evidence="14" id="KW-0233">DNA recombination</keyword>
<evidence type="ECO:0000256" key="7">
    <source>
        <dbReference type="ARBA" id="ARBA00022741"/>
    </source>
</evidence>
<dbReference type="InParanoid" id="A0A1Y2FZJ2"/>
<evidence type="ECO:0000256" key="16">
    <source>
        <dbReference type="ARBA" id="ARBA00023242"/>
    </source>
</evidence>
<dbReference type="InterPro" id="IPR003034">
    <property type="entry name" value="SAP_dom"/>
</dbReference>
<keyword evidence="7" id="KW-0547">Nucleotide-binding</keyword>
<evidence type="ECO:0000256" key="4">
    <source>
        <dbReference type="ARBA" id="ARBA00012551"/>
    </source>
</evidence>